<accession>A0ACB8Q6B1</accession>
<reference evidence="1" key="1">
    <citation type="submission" date="2021-02" db="EMBL/GenBank/DDBJ databases">
        <authorList>
            <consortium name="DOE Joint Genome Institute"/>
            <person name="Ahrendt S."/>
            <person name="Looney B.P."/>
            <person name="Miyauchi S."/>
            <person name="Morin E."/>
            <person name="Drula E."/>
            <person name="Courty P.E."/>
            <person name="Chicoki N."/>
            <person name="Fauchery L."/>
            <person name="Kohler A."/>
            <person name="Kuo A."/>
            <person name="Labutti K."/>
            <person name="Pangilinan J."/>
            <person name="Lipzen A."/>
            <person name="Riley R."/>
            <person name="Andreopoulos W."/>
            <person name="He G."/>
            <person name="Johnson J."/>
            <person name="Barry K.W."/>
            <person name="Grigoriev I.V."/>
            <person name="Nagy L."/>
            <person name="Hibbett D."/>
            <person name="Henrissat B."/>
            <person name="Matheny P.B."/>
            <person name="Labbe J."/>
            <person name="Martin F."/>
        </authorList>
    </citation>
    <scope>NUCLEOTIDE SEQUENCE</scope>
    <source>
        <strain evidence="1">EC-137</strain>
    </source>
</reference>
<evidence type="ECO:0000313" key="1">
    <source>
        <dbReference type="EMBL" id="KAI0027290.1"/>
    </source>
</evidence>
<comment type="caution">
    <text evidence="1">The sequence shown here is derived from an EMBL/GenBank/DDBJ whole genome shotgun (WGS) entry which is preliminary data.</text>
</comment>
<gene>
    <name evidence="1" type="ORF">K488DRAFT_62019</name>
</gene>
<dbReference type="Proteomes" id="UP000814128">
    <property type="component" value="Unassembled WGS sequence"/>
</dbReference>
<reference evidence="1" key="2">
    <citation type="journal article" date="2022" name="New Phytol.">
        <title>Evolutionary transition to the ectomycorrhizal habit in the genomes of a hyperdiverse lineage of mushroom-forming fungi.</title>
        <authorList>
            <person name="Looney B."/>
            <person name="Miyauchi S."/>
            <person name="Morin E."/>
            <person name="Drula E."/>
            <person name="Courty P.E."/>
            <person name="Kohler A."/>
            <person name="Kuo A."/>
            <person name="LaButti K."/>
            <person name="Pangilinan J."/>
            <person name="Lipzen A."/>
            <person name="Riley R."/>
            <person name="Andreopoulos W."/>
            <person name="He G."/>
            <person name="Johnson J."/>
            <person name="Nolan M."/>
            <person name="Tritt A."/>
            <person name="Barry K.W."/>
            <person name="Grigoriev I.V."/>
            <person name="Nagy L.G."/>
            <person name="Hibbett D."/>
            <person name="Henrissat B."/>
            <person name="Matheny P.B."/>
            <person name="Labbe J."/>
            <person name="Martin F.M."/>
        </authorList>
    </citation>
    <scope>NUCLEOTIDE SEQUENCE</scope>
    <source>
        <strain evidence="1">EC-137</strain>
    </source>
</reference>
<evidence type="ECO:0000313" key="2">
    <source>
        <dbReference type="Proteomes" id="UP000814128"/>
    </source>
</evidence>
<keyword evidence="2" id="KW-1185">Reference proteome</keyword>
<sequence>MSPAVTAAAASTSSPPSHQSSTSVHSHPLLTDDTSSRRRTPRSTPRRQEQTTSSAEPSPSYFARRDRLEIDAYAGTRHTSANWDGSVRGYGSRMRASSTIAEILPRSHGPLNTLWDERAAPETAAPPPPVSRGAVSNILSTRWHEYSDEAIQSAIAFSADATTPAAGSSHPYHTALRVLSAAAHHLTQVRRELEESRRVLLQKDEARRLRAEELVKELQPSERDIARRIIQSLFTDDDEDSHQIQRKQSHISLSDTLSEAMGDEVHAVPRDPLAADNETPTASKITITPPIEVPLIEPSVDPVPETHADASSTTSSPPRSLDTRSIASGKSERSSVIGDWVGTLWGKSRKPPDLDGDEESASNDDASGDAVAKEQEAAEVQTPVVKKSQHSKGRSVFGTLGLSILNPTFPSSRKKRAAADAATSDPSPPAADSAVAGSQSSADVPSEDSTPPSVADVAPMTKEAPVSESPADPLKPPPGEKPPQGSSLQAIVHATRVMTTEPSSILIDSGHETSALVASLAMQLVQSVRDEGIELRMPPRLRRTDTHKRKPSLAQLQTQESPPAVLTRVGSSQEVTVNNKRLQTSTFALPGAGFASPLFGSFLPQQVKRPPVLTEVPSQSNDSASQPAPAPNPNPNRSVPMESIIPATSKPPTAYLSREYTSLTSRDFRLPVLPLPSRASIYAGQEPLTDRYGFMYDVVLYDALLLLRARACGNTAPACLTGVRIADRAEVEEWSDDDEPCTPVDAVSVVKGTCDCDGETHQDAATLADTASVISMSSSKTDSQNSRRGKNHRRRQSAASTAAPSAALAAKAIPSSMAVLTVTPDTPHHVCANVIRHILQELTHLHDEHQDARRKEWAVFLAQRAKAREAAPAPGGSAKAGAQGQGAAARLGLGLDTRDVGADELAHSDGLIGLAQLGAPARRELGRLARTGIPLAYRPKIWLECAGALEMREPGVFRELLAQAEEAGEGVGHEIEKDVGRTMPLNMYFGGDGAGVAKLRRVLLAYSRRNPGVGYCQGMNLVASTLLLVHADEEDAFWVLAALIERVLPDGFFAPTLLPSRACPLVLHDLVREHMPKLAAHLAALGIDLPAICFSWFLSLFTDCLPVETLFRVWDVFIVDGLDVLFRLALAILRAGEQELLHCASVPAAYVTLESLPTRMWEADKLLQMEADLRPSVGHAELVKKRLAHVQALETALTVTT</sequence>
<proteinExistence type="predicted"/>
<dbReference type="EMBL" id="MU273941">
    <property type="protein sequence ID" value="KAI0027290.1"/>
    <property type="molecule type" value="Genomic_DNA"/>
</dbReference>
<organism evidence="1 2">
    <name type="scientific">Vararia minispora EC-137</name>
    <dbReference type="NCBI Taxonomy" id="1314806"/>
    <lineage>
        <taxon>Eukaryota</taxon>
        <taxon>Fungi</taxon>
        <taxon>Dikarya</taxon>
        <taxon>Basidiomycota</taxon>
        <taxon>Agaricomycotina</taxon>
        <taxon>Agaricomycetes</taxon>
        <taxon>Russulales</taxon>
        <taxon>Lachnocladiaceae</taxon>
        <taxon>Vararia</taxon>
    </lineage>
</organism>
<protein>
    <submittedName>
        <fullName evidence="1">Rab-GTPase-TBC domain-containing protein</fullName>
    </submittedName>
</protein>
<name>A0ACB8Q6B1_9AGAM</name>